<dbReference type="GO" id="GO:0009279">
    <property type="term" value="C:cell outer membrane"/>
    <property type="evidence" value="ECO:0007669"/>
    <property type="project" value="UniProtKB-SubCell"/>
</dbReference>
<dbReference type="PANTHER" id="PTHR30069">
    <property type="entry name" value="TONB-DEPENDENT OUTER MEMBRANE RECEPTOR"/>
    <property type="match status" value="1"/>
</dbReference>
<proteinExistence type="predicted"/>
<reference evidence="10 11" key="1">
    <citation type="submission" date="2019-03" db="EMBL/GenBank/DDBJ databases">
        <title>New insights into Acidothiobacillus thiooxidans sulfur metabolism through coupled gene expression, solution geochemistry, microscopy and spectroscopy analyses.</title>
        <authorList>
            <person name="Camacho D."/>
            <person name="Frazao R."/>
            <person name="Fouillen A."/>
            <person name="Nanci A."/>
            <person name="Lang B.F."/>
            <person name="Apte S.C."/>
            <person name="Baron C."/>
            <person name="Warren L.A."/>
        </authorList>
    </citation>
    <scope>NUCLEOTIDE SEQUENCE [LARGE SCALE GENOMIC DNA]</scope>
    <source>
        <strain evidence="10 11">ATCC 19377</strain>
    </source>
</reference>
<dbReference type="InterPro" id="IPR039426">
    <property type="entry name" value="TonB-dep_rcpt-like"/>
</dbReference>
<dbReference type="SUPFAM" id="SSF56935">
    <property type="entry name" value="Porins"/>
    <property type="match status" value="1"/>
</dbReference>
<dbReference type="Gene3D" id="2.40.170.20">
    <property type="entry name" value="TonB-dependent receptor, beta-barrel domain"/>
    <property type="match status" value="1"/>
</dbReference>
<dbReference type="InterPro" id="IPR012910">
    <property type="entry name" value="Plug_dom"/>
</dbReference>
<comment type="caution">
    <text evidence="10">The sequence shown here is derived from an EMBL/GenBank/DDBJ whole genome shotgun (WGS) entry which is preliminary data.</text>
</comment>
<evidence type="ECO:0000256" key="1">
    <source>
        <dbReference type="ARBA" id="ARBA00004571"/>
    </source>
</evidence>
<evidence type="ECO:0000313" key="11">
    <source>
        <dbReference type="Proteomes" id="UP000315403"/>
    </source>
</evidence>
<dbReference type="EMBL" id="SZUV01000001">
    <property type="protein sequence ID" value="TQN52509.1"/>
    <property type="molecule type" value="Genomic_DNA"/>
</dbReference>
<keyword evidence="6" id="KW-0472">Membrane</keyword>
<keyword evidence="2" id="KW-0813">Transport</keyword>
<dbReference type="RefSeq" id="WP_142088736.1">
    <property type="nucleotide sequence ID" value="NZ_SZUV01000001.1"/>
</dbReference>
<evidence type="ECO:0000256" key="2">
    <source>
        <dbReference type="ARBA" id="ARBA00022448"/>
    </source>
</evidence>
<feature type="domain" description="TonB-dependent receptor plug" evidence="9">
    <location>
        <begin position="68"/>
        <end position="173"/>
    </location>
</feature>
<accession>A0A543Q846</accession>
<name>A0A543Q846_ACITH</name>
<dbReference type="Proteomes" id="UP000315403">
    <property type="component" value="Unassembled WGS sequence"/>
</dbReference>
<dbReference type="GO" id="GO:0015344">
    <property type="term" value="F:siderophore uptake transmembrane transporter activity"/>
    <property type="evidence" value="ECO:0007669"/>
    <property type="project" value="TreeGrafter"/>
</dbReference>
<dbReference type="Gene3D" id="2.170.130.10">
    <property type="entry name" value="TonB-dependent receptor, plug domain"/>
    <property type="match status" value="1"/>
</dbReference>
<comment type="subcellular location">
    <subcellularLocation>
        <location evidence="1">Cell outer membrane</location>
        <topology evidence="1">Multi-pass membrane protein</topology>
    </subcellularLocation>
</comment>
<evidence type="ECO:0000256" key="6">
    <source>
        <dbReference type="ARBA" id="ARBA00023136"/>
    </source>
</evidence>
<feature type="chain" id="PRO_5021835820" evidence="8">
    <location>
        <begin position="30"/>
        <end position="786"/>
    </location>
</feature>
<sequence>MRKTSMLYRSVLTAIIFGGSFVVSNSALASDNGTAKPAYNVGEVSHGNVYASSAKKKAEKHLHSTLHVVHISKKQIDNTVPPGGSIVYALKNVPGVQIQGYGGQAGAQRNEIRLNGVTAGWTGTGSNPERDALQFNFDGIPMNDPYADWEGFETSTVPISAIFSGIKVTQGPGNPADRYYDALGGTVDLIPWAPSNRASATVSIGGGSFDSYNASAVLQTGKIDGWKTVLAGGYTRSGSFLKSNGYYKGNSQGSAIYLKTKRAILHHAGTFSIAGYFSNIEEFRPYGTPIYNTPGITVNGPNTPGAYFSQQTQGYYYTLPNTTYFKNVQGHVYMVWAKLMEHLTHNLKVTNTTYYRFGHRIHNVNNYYGYDSYAEWYHVNRDTFGDRLAFSYALPNNLVRFGLNYITMRTKHDQNGYSVDPAYGGPLDPTYIRNLIYNWQNFAPYIQDKISLLHGDLTIVPGLMLEHYNYRWIDNSASSIPQGDPYLTPTGPSGVIPVKLSTNGIFLSPNKHVTYNNLEPSVGVNYKFVPHTSAFFTWAEHHTTPQEGAFWSANADQVPEEPVTVHSFIGGLRYVNGPISASVSGFLQHFKNQFLLTQTAYEGGLLENISKLSATYNGVNLSAGYNPQEGFSGLLNATFQHDYYNKYVGSNGVAYYGLPISNVPNLTLFASVGYNWFSDQTAWRVNLNDSYDSSVPLIDEDTGLPTTKRWGGHNVLSLFASAKTAMFNQDLPGLKYLKFTFSIDNLLDRKYESIVSLGRISKETASTYTGLAGAPLAVYGSLTASF</sequence>
<feature type="signal peptide" evidence="8">
    <location>
        <begin position="1"/>
        <end position="29"/>
    </location>
</feature>
<keyword evidence="7" id="KW-0998">Cell outer membrane</keyword>
<dbReference type="InterPro" id="IPR036942">
    <property type="entry name" value="Beta-barrel_TonB_sf"/>
</dbReference>
<evidence type="ECO:0000256" key="5">
    <source>
        <dbReference type="ARBA" id="ARBA00022729"/>
    </source>
</evidence>
<evidence type="ECO:0000256" key="3">
    <source>
        <dbReference type="ARBA" id="ARBA00022452"/>
    </source>
</evidence>
<evidence type="ECO:0000259" key="9">
    <source>
        <dbReference type="Pfam" id="PF07715"/>
    </source>
</evidence>
<evidence type="ECO:0000256" key="4">
    <source>
        <dbReference type="ARBA" id="ARBA00022692"/>
    </source>
</evidence>
<evidence type="ECO:0000256" key="7">
    <source>
        <dbReference type="ARBA" id="ARBA00023237"/>
    </source>
</evidence>
<dbReference type="Pfam" id="PF07715">
    <property type="entry name" value="Plug"/>
    <property type="match status" value="1"/>
</dbReference>
<dbReference type="PANTHER" id="PTHR30069:SF29">
    <property type="entry name" value="HEMOGLOBIN AND HEMOGLOBIN-HAPTOGLOBIN-BINDING PROTEIN 1-RELATED"/>
    <property type="match status" value="1"/>
</dbReference>
<dbReference type="GO" id="GO:0044718">
    <property type="term" value="P:siderophore transmembrane transport"/>
    <property type="evidence" value="ECO:0007669"/>
    <property type="project" value="TreeGrafter"/>
</dbReference>
<evidence type="ECO:0000256" key="8">
    <source>
        <dbReference type="SAM" id="SignalP"/>
    </source>
</evidence>
<organism evidence="10 11">
    <name type="scientific">Acidithiobacillus thiooxidans ATCC 19377</name>
    <dbReference type="NCBI Taxonomy" id="637390"/>
    <lineage>
        <taxon>Bacteria</taxon>
        <taxon>Pseudomonadati</taxon>
        <taxon>Pseudomonadota</taxon>
        <taxon>Acidithiobacillia</taxon>
        <taxon>Acidithiobacillales</taxon>
        <taxon>Acidithiobacillaceae</taxon>
        <taxon>Acidithiobacillus</taxon>
    </lineage>
</organism>
<keyword evidence="3" id="KW-1134">Transmembrane beta strand</keyword>
<keyword evidence="5 8" id="KW-0732">Signal</keyword>
<gene>
    <name evidence="10" type="primary">btuB_2</name>
    <name evidence="10" type="ORF">DLNHIDIE_02401</name>
</gene>
<keyword evidence="4" id="KW-0812">Transmembrane</keyword>
<dbReference type="InterPro" id="IPR037066">
    <property type="entry name" value="Plug_dom_sf"/>
</dbReference>
<evidence type="ECO:0000313" key="10">
    <source>
        <dbReference type="EMBL" id="TQN52509.1"/>
    </source>
</evidence>
<protein>
    <submittedName>
        <fullName evidence="10">Vitamin B12 transporter BtuB</fullName>
    </submittedName>
</protein>
<dbReference type="AlphaFoldDB" id="A0A543Q846"/>